<dbReference type="AlphaFoldDB" id="A0A9P8N3B0"/>
<sequence length="389" mass="42401">MLASALLLGLATAVAAKNCVDLKIPLYLRSRNGVFDMATPKTEIEVTNFILDYARNGRNYTNAVTTGFKTIKGNYKLAATYCEPDWGARDTLQIVTHGIGFDRSYWDFPYKSYNYSYVNRALDQGYSVLSWDRLGIAHSSHGDPIDEIQIFLAIAALEELTKWVKHGKLQGGKHKYSKMVHIGHSFGSAITLGMTSANPELSDAIVLSGFSQVPSFLAQFLLGANFISVKGVEFLAPKYSEGYLASKSTVGLQTNFFAPGDFDPKILGAAAITGQPAAIGELMTLGSVSPQSNFKGPVLIVTGERDVPFCGGDCTKTDPINHSARDLLQASKRNFKSASVFKTVVIPGAGHGLNYQYSAPLTYRAILNFIKTNVKDRGGRHHYSDSRET</sequence>
<dbReference type="Proteomes" id="UP000824596">
    <property type="component" value="Unassembled WGS sequence"/>
</dbReference>
<feature type="chain" id="PRO_5040369267" evidence="1">
    <location>
        <begin position="17"/>
        <end position="389"/>
    </location>
</feature>
<gene>
    <name evidence="3" type="ORF">HRG_04055</name>
</gene>
<evidence type="ECO:0000259" key="2">
    <source>
        <dbReference type="Pfam" id="PF12697"/>
    </source>
</evidence>
<comment type="caution">
    <text evidence="3">The sequence shown here is derived from an EMBL/GenBank/DDBJ whole genome shotgun (WGS) entry which is preliminary data.</text>
</comment>
<dbReference type="Gene3D" id="3.40.50.1820">
    <property type="entry name" value="alpha/beta hydrolase"/>
    <property type="match status" value="1"/>
</dbReference>
<dbReference type="GeneID" id="68353184"/>
<keyword evidence="3" id="KW-0378">Hydrolase</keyword>
<dbReference type="GO" id="GO:0016787">
    <property type="term" value="F:hydrolase activity"/>
    <property type="evidence" value="ECO:0007669"/>
    <property type="project" value="UniProtKB-KW"/>
</dbReference>
<reference evidence="3" key="1">
    <citation type="submission" date="2021-09" db="EMBL/GenBank/DDBJ databases">
        <title>A high-quality genome of the endoparasitic fungus Hirsutella rhossiliensis with a comparison of Hirsutella genomes reveals transposable elements contributing to genome size variation.</title>
        <authorList>
            <person name="Lin R."/>
            <person name="Jiao Y."/>
            <person name="Sun X."/>
            <person name="Ling J."/>
            <person name="Xie B."/>
            <person name="Cheng X."/>
        </authorList>
    </citation>
    <scope>NUCLEOTIDE SEQUENCE</scope>
    <source>
        <strain evidence="3">HR02</strain>
    </source>
</reference>
<evidence type="ECO:0000313" key="3">
    <source>
        <dbReference type="EMBL" id="KAH0966039.1"/>
    </source>
</evidence>
<dbReference type="SUPFAM" id="SSF53474">
    <property type="entry name" value="alpha/beta-Hydrolases"/>
    <property type="match status" value="1"/>
</dbReference>
<evidence type="ECO:0000256" key="1">
    <source>
        <dbReference type="SAM" id="SignalP"/>
    </source>
</evidence>
<organism evidence="3 4">
    <name type="scientific">Hirsutella rhossiliensis</name>
    <dbReference type="NCBI Taxonomy" id="111463"/>
    <lineage>
        <taxon>Eukaryota</taxon>
        <taxon>Fungi</taxon>
        <taxon>Dikarya</taxon>
        <taxon>Ascomycota</taxon>
        <taxon>Pezizomycotina</taxon>
        <taxon>Sordariomycetes</taxon>
        <taxon>Hypocreomycetidae</taxon>
        <taxon>Hypocreales</taxon>
        <taxon>Ophiocordycipitaceae</taxon>
        <taxon>Hirsutella</taxon>
    </lineage>
</organism>
<keyword evidence="4" id="KW-1185">Reference proteome</keyword>
<dbReference type="RefSeq" id="XP_044723552.1">
    <property type="nucleotide sequence ID" value="XM_044862526.1"/>
</dbReference>
<proteinExistence type="predicted"/>
<accession>A0A9P8N3B0</accession>
<keyword evidence="1" id="KW-0732">Signal</keyword>
<dbReference type="EMBL" id="JAIZPD010000003">
    <property type="protein sequence ID" value="KAH0966039.1"/>
    <property type="molecule type" value="Genomic_DNA"/>
</dbReference>
<dbReference type="OrthoDB" id="190201at2759"/>
<feature type="signal peptide" evidence="1">
    <location>
        <begin position="1"/>
        <end position="16"/>
    </location>
</feature>
<dbReference type="Pfam" id="PF12697">
    <property type="entry name" value="Abhydrolase_6"/>
    <property type="match status" value="1"/>
</dbReference>
<evidence type="ECO:0000313" key="4">
    <source>
        <dbReference type="Proteomes" id="UP000824596"/>
    </source>
</evidence>
<feature type="domain" description="AB hydrolase-1" evidence="2">
    <location>
        <begin position="95"/>
        <end position="355"/>
    </location>
</feature>
<protein>
    <submittedName>
        <fullName evidence="3">Alpha/beta hydrolase family domain-containing protein</fullName>
    </submittedName>
</protein>
<dbReference type="InterPro" id="IPR029058">
    <property type="entry name" value="AB_hydrolase_fold"/>
</dbReference>
<dbReference type="InterPro" id="IPR000073">
    <property type="entry name" value="AB_hydrolase_1"/>
</dbReference>
<name>A0A9P8N3B0_9HYPO</name>